<sequence length="237" mass="25584">MNGSRTHAGERGRQLRASVPARGRGVRWPIGLVAATVVMAAAAGCTPVASDPVPDLTSPSPEPAESASPADLAAAEAVAAAFAAHDVGTATQYIAPDRELWDGWIRHWERDAAWGVEVLMEPCVVVPPTSWATEFSCPFDMNANWSREVGSGPFTDNALTVRVADGKVLSAHREIPYDTNGFGEHLGAVWTWLEATHPDDLAFLGSDELAVNEDQWPGWLELWTQRIAEYVEANTAR</sequence>
<dbReference type="EMBL" id="LT629755">
    <property type="protein sequence ID" value="SDT00635.1"/>
    <property type="molecule type" value="Genomic_DNA"/>
</dbReference>
<dbReference type="Proteomes" id="UP000199482">
    <property type="component" value="Chromosome I"/>
</dbReference>
<evidence type="ECO:0000313" key="2">
    <source>
        <dbReference type="Proteomes" id="UP000199482"/>
    </source>
</evidence>
<accession>A0A1H1WU86</accession>
<evidence type="ECO:0000313" key="1">
    <source>
        <dbReference type="EMBL" id="SDT00635.1"/>
    </source>
</evidence>
<reference evidence="2" key="1">
    <citation type="submission" date="2016-10" db="EMBL/GenBank/DDBJ databases">
        <authorList>
            <person name="Varghese N."/>
            <person name="Submissions S."/>
        </authorList>
    </citation>
    <scope>NUCLEOTIDE SEQUENCE [LARGE SCALE GENOMIC DNA]</scope>
    <source>
        <strain evidence="2">CPCC 202695</strain>
    </source>
</reference>
<dbReference type="STRING" id="589382.SAMN04489721_2326"/>
<dbReference type="AlphaFoldDB" id="A0A1H1WU86"/>
<proteinExistence type="predicted"/>
<name>A0A1H1WU86_9MICO</name>
<organism evidence="1 2">
    <name type="scientific">Agromyces flavus</name>
    <dbReference type="NCBI Taxonomy" id="589382"/>
    <lineage>
        <taxon>Bacteria</taxon>
        <taxon>Bacillati</taxon>
        <taxon>Actinomycetota</taxon>
        <taxon>Actinomycetes</taxon>
        <taxon>Micrococcales</taxon>
        <taxon>Microbacteriaceae</taxon>
        <taxon>Agromyces</taxon>
    </lineage>
</organism>
<protein>
    <submittedName>
        <fullName evidence="1">Uncharacterized protein</fullName>
    </submittedName>
</protein>
<gene>
    <name evidence="1" type="ORF">SAMN04489721_2326</name>
</gene>